<feature type="repeat" description="NHL" evidence="2">
    <location>
        <begin position="166"/>
        <end position="195"/>
    </location>
</feature>
<organism evidence="3 4">
    <name type="scientific">Paralvinella palmiformis</name>
    <dbReference type="NCBI Taxonomy" id="53620"/>
    <lineage>
        <taxon>Eukaryota</taxon>
        <taxon>Metazoa</taxon>
        <taxon>Spiralia</taxon>
        <taxon>Lophotrochozoa</taxon>
        <taxon>Annelida</taxon>
        <taxon>Polychaeta</taxon>
        <taxon>Sedentaria</taxon>
        <taxon>Canalipalpata</taxon>
        <taxon>Terebellida</taxon>
        <taxon>Terebelliformia</taxon>
        <taxon>Alvinellidae</taxon>
        <taxon>Paralvinella</taxon>
    </lineage>
</organism>
<evidence type="ECO:0000313" key="4">
    <source>
        <dbReference type="Proteomes" id="UP001208570"/>
    </source>
</evidence>
<dbReference type="InterPro" id="IPR011042">
    <property type="entry name" value="6-blade_b-propeller_TolB-like"/>
</dbReference>
<dbReference type="EMBL" id="JAODUP010000408">
    <property type="protein sequence ID" value="KAK2150372.1"/>
    <property type="molecule type" value="Genomic_DNA"/>
</dbReference>
<dbReference type="GO" id="GO:0008270">
    <property type="term" value="F:zinc ion binding"/>
    <property type="evidence" value="ECO:0007669"/>
    <property type="project" value="UniProtKB-KW"/>
</dbReference>
<dbReference type="InterPro" id="IPR001258">
    <property type="entry name" value="NHL_repeat"/>
</dbReference>
<dbReference type="CDD" id="cd05819">
    <property type="entry name" value="NHL"/>
    <property type="match status" value="1"/>
</dbReference>
<comment type="caution">
    <text evidence="3">The sequence shown here is derived from an EMBL/GenBank/DDBJ whole genome shotgun (WGS) entry which is preliminary data.</text>
</comment>
<dbReference type="PANTHER" id="PTHR24104:SF25">
    <property type="entry name" value="PROTEIN LIN-41"/>
    <property type="match status" value="1"/>
</dbReference>
<accession>A0AAD9JBX9</accession>
<reference evidence="3" key="1">
    <citation type="journal article" date="2023" name="Mol. Biol. Evol.">
        <title>Third-Generation Sequencing Reveals the Adaptive Role of the Epigenome in Three Deep-Sea Polychaetes.</title>
        <authorList>
            <person name="Perez M."/>
            <person name="Aroh O."/>
            <person name="Sun Y."/>
            <person name="Lan Y."/>
            <person name="Juniper S.K."/>
            <person name="Young C.R."/>
            <person name="Angers B."/>
            <person name="Qian P.Y."/>
        </authorList>
    </citation>
    <scope>NUCLEOTIDE SEQUENCE</scope>
    <source>
        <strain evidence="3">P08H-3</strain>
    </source>
</reference>
<gene>
    <name evidence="3" type="ORF">LSH36_408g00008</name>
</gene>
<keyword evidence="4" id="KW-1185">Reference proteome</keyword>
<dbReference type="GO" id="GO:0061630">
    <property type="term" value="F:ubiquitin protein ligase activity"/>
    <property type="evidence" value="ECO:0007669"/>
    <property type="project" value="TreeGrafter"/>
</dbReference>
<dbReference type="GO" id="GO:0043161">
    <property type="term" value="P:proteasome-mediated ubiquitin-dependent protein catabolic process"/>
    <property type="evidence" value="ECO:0007669"/>
    <property type="project" value="TreeGrafter"/>
</dbReference>
<dbReference type="AlphaFoldDB" id="A0AAD9JBX9"/>
<dbReference type="Pfam" id="PF01436">
    <property type="entry name" value="NHL"/>
    <property type="match status" value="1"/>
</dbReference>
<keyword evidence="1" id="KW-0677">Repeat</keyword>
<dbReference type="PANTHER" id="PTHR24104">
    <property type="entry name" value="E3 UBIQUITIN-PROTEIN LIGASE NHLRC1-RELATED"/>
    <property type="match status" value="1"/>
</dbReference>
<dbReference type="Gene3D" id="2.120.10.30">
    <property type="entry name" value="TolB, C-terminal domain"/>
    <property type="match status" value="1"/>
</dbReference>
<evidence type="ECO:0000256" key="2">
    <source>
        <dbReference type="PROSITE-ProRule" id="PRU00504"/>
    </source>
</evidence>
<evidence type="ECO:0000256" key="1">
    <source>
        <dbReference type="ARBA" id="ARBA00022737"/>
    </source>
</evidence>
<proteinExistence type="predicted"/>
<dbReference type="SUPFAM" id="SSF75011">
    <property type="entry name" value="3-carboxy-cis,cis-mucoante lactonizing enzyme"/>
    <property type="match status" value="1"/>
</dbReference>
<dbReference type="PROSITE" id="PS51125">
    <property type="entry name" value="NHL"/>
    <property type="match status" value="1"/>
</dbReference>
<dbReference type="GO" id="GO:0000209">
    <property type="term" value="P:protein polyubiquitination"/>
    <property type="evidence" value="ECO:0007669"/>
    <property type="project" value="TreeGrafter"/>
</dbReference>
<name>A0AAD9JBX9_9ANNE</name>
<evidence type="ECO:0000313" key="3">
    <source>
        <dbReference type="EMBL" id="KAK2150372.1"/>
    </source>
</evidence>
<dbReference type="InterPro" id="IPR050952">
    <property type="entry name" value="TRIM-NHL_E3_ligases"/>
</dbReference>
<sequence length="376" mass="41775">MFHRIFRSKSLNLSKIKFGRKDKERRHQSLEYTTLSKAEFRWQHRSGLVDVDDDVDDSGGGDTELDEVTFRCPCDVTFLAPHVFVVADSEAHKLDVFDLTRDEGRQHCGTIASGHVWPNAVATYANDGGKILLTDRRDRTVKIYDVERAEMLASWGSPWPDEDVPYWPHGITMTSRKEVIVTETSSHSVHVYSKGGRLQHTFGKRGNLLEEFCLPFFCSVDHADRILVSDNLNYSVKVFTSKGRQVAFMGVGSHANPCPGKKLACPYGVCCDLGGQVLVCDYERDKIVEYDLANVDYQKELTNRAASGDGVFAICRKSADLTIPEFTREVANVQSGCSSPCGLAVGPCGTMVYTEYSRGGHAAVKAYTLYAMGTQV</sequence>
<protein>
    <submittedName>
        <fullName evidence="3">Uncharacterized protein</fullName>
    </submittedName>
</protein>
<dbReference type="Proteomes" id="UP001208570">
    <property type="component" value="Unassembled WGS sequence"/>
</dbReference>